<evidence type="ECO:0000313" key="3">
    <source>
        <dbReference type="Proteomes" id="UP000654471"/>
    </source>
</evidence>
<dbReference type="RefSeq" id="WP_189300592.1">
    <property type="nucleotide sequence ID" value="NZ_BMRP01000010.1"/>
</dbReference>
<dbReference type="InterPro" id="IPR018713">
    <property type="entry name" value="MPAB/Lcp_cat_dom"/>
</dbReference>
<dbReference type="PANTHER" id="PTHR37539:SF1">
    <property type="entry name" value="ER-BOUND OXYGENASE MPAB_MPAB'_RUBBER OXYGENASE CATALYTIC DOMAIN-CONTAINING PROTEIN"/>
    <property type="match status" value="1"/>
</dbReference>
<evidence type="ECO:0000313" key="2">
    <source>
        <dbReference type="EMBL" id="GGU64991.1"/>
    </source>
</evidence>
<keyword evidence="3" id="KW-1185">Reference proteome</keyword>
<proteinExistence type="predicted"/>
<dbReference type="Pfam" id="PF09995">
    <property type="entry name" value="MPAB_Lcp_cat"/>
    <property type="match status" value="1"/>
</dbReference>
<reference evidence="3" key="1">
    <citation type="journal article" date="2019" name="Int. J. Syst. Evol. Microbiol.">
        <title>The Global Catalogue of Microorganisms (GCM) 10K type strain sequencing project: providing services to taxonomists for standard genome sequencing and annotation.</title>
        <authorList>
            <consortium name="The Broad Institute Genomics Platform"/>
            <consortium name="The Broad Institute Genome Sequencing Center for Infectious Disease"/>
            <person name="Wu L."/>
            <person name="Ma J."/>
        </authorList>
    </citation>
    <scope>NUCLEOTIDE SEQUENCE [LARGE SCALE GENOMIC DNA]</scope>
    <source>
        <strain evidence="3">JCM 3399</strain>
    </source>
</reference>
<name>A0ABQ2V1S7_9ACTN</name>
<gene>
    <name evidence="2" type="ORF">GCM10010211_32620</name>
</gene>
<feature type="domain" description="ER-bound oxygenase mpaB/mpaB'/Rubber oxygenase catalytic" evidence="1">
    <location>
        <begin position="79"/>
        <end position="313"/>
    </location>
</feature>
<dbReference type="EMBL" id="BMRP01000010">
    <property type="protein sequence ID" value="GGU64991.1"/>
    <property type="molecule type" value="Genomic_DNA"/>
</dbReference>
<accession>A0ABQ2V1S7</accession>
<protein>
    <recommendedName>
        <fullName evidence="1">ER-bound oxygenase mpaB/mpaB'/Rubber oxygenase catalytic domain-containing protein</fullName>
    </recommendedName>
</protein>
<comment type="caution">
    <text evidence="2">The sequence shown here is derived from an EMBL/GenBank/DDBJ whole genome shotgun (WGS) entry which is preliminary data.</text>
</comment>
<dbReference type="InterPro" id="IPR037473">
    <property type="entry name" value="Lcp-like"/>
</dbReference>
<organism evidence="2 3">
    <name type="scientific">Streptomyces albospinus</name>
    <dbReference type="NCBI Taxonomy" id="285515"/>
    <lineage>
        <taxon>Bacteria</taxon>
        <taxon>Bacillati</taxon>
        <taxon>Actinomycetota</taxon>
        <taxon>Actinomycetes</taxon>
        <taxon>Kitasatosporales</taxon>
        <taxon>Streptomycetaceae</taxon>
        <taxon>Streptomyces</taxon>
    </lineage>
</organism>
<dbReference type="Proteomes" id="UP000654471">
    <property type="component" value="Unassembled WGS sequence"/>
</dbReference>
<dbReference type="PANTHER" id="PTHR37539">
    <property type="entry name" value="SECRETED PROTEIN-RELATED"/>
    <property type="match status" value="1"/>
</dbReference>
<evidence type="ECO:0000259" key="1">
    <source>
        <dbReference type="Pfam" id="PF09995"/>
    </source>
</evidence>
<sequence length="371" mass="39952">MAAGRWTDEQLNALRRTGDPLADAAISETYALGRQEQVRQTLLGFGRNSDAIPDGLPPQLQRYFEESAVLPGWADAALLDRSHVLLGRYQSQIVSTLLCGSLPLCYGCGNGAQVLARSQRLTSGVYRRLMETAQFVVDVLDKGGLGPDGRGLRSAQKIRLLHATMRYHTSQLGDWDADTWGLPVNQEDLAGTLMSFSVEIPRGLARLGVELPRQDRDALFHTWRVIGHVLGVTGEVNPATFDDGTQMFDTILARQQRPTEAGTALTKAVLDFIRDVLPGPAFAGVGPTLIRHLIGDEAADLVQVPAADATKALLQAQSALNLGYSKGSDAVPVVANAAGELGTVIFKSGLRLTNKGRRHEWQVPTGLTAAT</sequence>